<dbReference type="AlphaFoldDB" id="A0A8J4DVW6"/>
<evidence type="ECO:0000259" key="1">
    <source>
        <dbReference type="Pfam" id="PF12697"/>
    </source>
</evidence>
<name>A0A8J4DVW6_9ACTN</name>
<evidence type="ECO:0000313" key="2">
    <source>
        <dbReference type="EMBL" id="GIJ51583.1"/>
    </source>
</evidence>
<keyword evidence="3" id="KW-1185">Reference proteome</keyword>
<dbReference type="InterPro" id="IPR000073">
    <property type="entry name" value="AB_hydrolase_1"/>
</dbReference>
<sequence>MTTSYGVTQYLQRGEGRIAYDVRGEGPLVVCVPGVAELRSAFRYTVPALVEAGYRVATTDLRGHGESDDSFSAFDNLAIAADLLALVDHLGGPALIVGNSMGASAAVCAAAEEPSKIAGLALLGPFVRDGNRFLALLTRVLLRKPWGPAFWGAYYPKFYPGRRPADYDTYVADMKAAWKRGSHWQSFTRMTRTSHGAATVRLGKVTAPTLVVMGSKDPDWSDPAAEAAFVRDSLRGDLLMVPESGHYPMADNPEVVNPALVTFAARVYPRA</sequence>
<proteinExistence type="predicted"/>
<dbReference type="PANTHER" id="PTHR46438:SF11">
    <property type="entry name" value="LIPASE-RELATED"/>
    <property type="match status" value="1"/>
</dbReference>
<comment type="caution">
    <text evidence="2">The sequence shown here is derived from an EMBL/GenBank/DDBJ whole genome shotgun (WGS) entry which is preliminary data.</text>
</comment>
<dbReference type="Proteomes" id="UP000619260">
    <property type="component" value="Unassembled WGS sequence"/>
</dbReference>
<protein>
    <submittedName>
        <fullName evidence="2">Hydrolase</fullName>
    </submittedName>
</protein>
<reference evidence="2" key="1">
    <citation type="submission" date="2021-01" db="EMBL/GenBank/DDBJ databases">
        <title>Whole genome shotgun sequence of Virgisporangium aliadipatigenens NBRC 105644.</title>
        <authorList>
            <person name="Komaki H."/>
            <person name="Tamura T."/>
        </authorList>
    </citation>
    <scope>NUCLEOTIDE SEQUENCE</scope>
    <source>
        <strain evidence="2">NBRC 105644</strain>
    </source>
</reference>
<organism evidence="2 3">
    <name type="scientific">Virgisporangium aliadipatigenens</name>
    <dbReference type="NCBI Taxonomy" id="741659"/>
    <lineage>
        <taxon>Bacteria</taxon>
        <taxon>Bacillati</taxon>
        <taxon>Actinomycetota</taxon>
        <taxon>Actinomycetes</taxon>
        <taxon>Micromonosporales</taxon>
        <taxon>Micromonosporaceae</taxon>
        <taxon>Virgisporangium</taxon>
    </lineage>
</organism>
<dbReference type="PRINTS" id="PR00412">
    <property type="entry name" value="EPOXHYDRLASE"/>
</dbReference>
<dbReference type="EMBL" id="BOPF01000051">
    <property type="protein sequence ID" value="GIJ51583.1"/>
    <property type="molecule type" value="Genomic_DNA"/>
</dbReference>
<accession>A0A8J4DVW6</accession>
<evidence type="ECO:0000313" key="3">
    <source>
        <dbReference type="Proteomes" id="UP000619260"/>
    </source>
</evidence>
<dbReference type="RefSeq" id="WP_203904986.1">
    <property type="nucleotide sequence ID" value="NZ_BOPF01000051.1"/>
</dbReference>
<gene>
    <name evidence="2" type="ORF">Val02_84690</name>
</gene>
<dbReference type="InterPro" id="IPR029058">
    <property type="entry name" value="AB_hydrolase_fold"/>
</dbReference>
<dbReference type="Pfam" id="PF12697">
    <property type="entry name" value="Abhydrolase_6"/>
    <property type="match status" value="1"/>
</dbReference>
<feature type="domain" description="AB hydrolase-1" evidence="1">
    <location>
        <begin position="29"/>
        <end position="257"/>
    </location>
</feature>
<dbReference type="InterPro" id="IPR000639">
    <property type="entry name" value="Epox_hydrolase-like"/>
</dbReference>
<dbReference type="Gene3D" id="3.40.50.1820">
    <property type="entry name" value="alpha/beta hydrolase"/>
    <property type="match status" value="1"/>
</dbReference>
<dbReference type="SUPFAM" id="SSF53474">
    <property type="entry name" value="alpha/beta-Hydrolases"/>
    <property type="match status" value="1"/>
</dbReference>
<dbReference type="GO" id="GO:0016787">
    <property type="term" value="F:hydrolase activity"/>
    <property type="evidence" value="ECO:0007669"/>
    <property type="project" value="UniProtKB-KW"/>
</dbReference>
<dbReference type="PRINTS" id="PR00111">
    <property type="entry name" value="ABHYDROLASE"/>
</dbReference>
<dbReference type="PANTHER" id="PTHR46438">
    <property type="entry name" value="ALPHA/BETA-HYDROLASES SUPERFAMILY PROTEIN"/>
    <property type="match status" value="1"/>
</dbReference>
<keyword evidence="2" id="KW-0378">Hydrolase</keyword>